<dbReference type="GO" id="GO:0033745">
    <property type="term" value="F:L-methionine-(R)-S-oxide reductase activity"/>
    <property type="evidence" value="ECO:0007669"/>
    <property type="project" value="TreeGrafter"/>
</dbReference>
<dbReference type="Gene3D" id="3.30.450.40">
    <property type="match status" value="1"/>
</dbReference>
<dbReference type="OrthoDB" id="9796252at2"/>
<proteinExistence type="inferred from homology"/>
<evidence type="ECO:0000313" key="3">
    <source>
        <dbReference type="EMBL" id="GAX91865.1"/>
    </source>
</evidence>
<comment type="similarity">
    <text evidence="1">Belongs to the free Met sulfoxide reductase family.</text>
</comment>
<dbReference type="InterPro" id="IPR029016">
    <property type="entry name" value="GAF-like_dom_sf"/>
</dbReference>
<dbReference type="InterPro" id="IPR003018">
    <property type="entry name" value="GAF"/>
</dbReference>
<dbReference type="SUPFAM" id="SSF55781">
    <property type="entry name" value="GAF domain-like"/>
    <property type="match status" value="1"/>
</dbReference>
<feature type="domain" description="GAF" evidence="2">
    <location>
        <begin position="14"/>
        <end position="166"/>
    </location>
</feature>
<accession>A0A292YTQ4</accession>
<organism evidence="3 4">
    <name type="scientific">Effusibacillus lacus</name>
    <dbReference type="NCBI Taxonomy" id="1348429"/>
    <lineage>
        <taxon>Bacteria</taxon>
        <taxon>Bacillati</taxon>
        <taxon>Bacillota</taxon>
        <taxon>Bacilli</taxon>
        <taxon>Bacillales</taxon>
        <taxon>Alicyclobacillaceae</taxon>
        <taxon>Effusibacillus</taxon>
    </lineage>
</organism>
<dbReference type="EMBL" id="BDUF01000109">
    <property type="protein sequence ID" value="GAX91865.1"/>
    <property type="molecule type" value="Genomic_DNA"/>
</dbReference>
<dbReference type="InterPro" id="IPR051330">
    <property type="entry name" value="Phosphatase_reg/MetRdx"/>
</dbReference>
<dbReference type="PANTHER" id="PTHR21021:SF15">
    <property type="entry name" value="FREE METHIONINE-R-SULFOXIDE REDUCTASE"/>
    <property type="match status" value="1"/>
</dbReference>
<gene>
    <name evidence="3" type="ORF">EFBL_3556</name>
</gene>
<dbReference type="Proteomes" id="UP000217785">
    <property type="component" value="Unassembled WGS sequence"/>
</dbReference>
<dbReference type="PANTHER" id="PTHR21021">
    <property type="entry name" value="GAF/PUTATIVE CYTOSKELETAL PROTEIN"/>
    <property type="match status" value="1"/>
</dbReference>
<keyword evidence="4" id="KW-1185">Reference proteome</keyword>
<dbReference type="Pfam" id="PF13185">
    <property type="entry name" value="GAF_2"/>
    <property type="match status" value="1"/>
</dbReference>
<dbReference type="RefSeq" id="WP_096184051.1">
    <property type="nucleotide sequence ID" value="NZ_BDUF01000109.1"/>
</dbReference>
<dbReference type="PROSITE" id="PS01320">
    <property type="entry name" value="UPF0067"/>
    <property type="match status" value="1"/>
</dbReference>
<dbReference type="AlphaFoldDB" id="A0A292YTQ4"/>
<protein>
    <recommendedName>
        <fullName evidence="2">GAF domain-containing protein</fullName>
    </recommendedName>
</protein>
<comment type="caution">
    <text evidence="3">The sequence shown here is derived from an EMBL/GenBank/DDBJ whole genome shotgun (WGS) entry which is preliminary data.</text>
</comment>
<evidence type="ECO:0000259" key="2">
    <source>
        <dbReference type="SMART" id="SM00065"/>
    </source>
</evidence>
<name>A0A292YTQ4_9BACL</name>
<dbReference type="SMART" id="SM00065">
    <property type="entry name" value="GAF"/>
    <property type="match status" value="1"/>
</dbReference>
<evidence type="ECO:0000313" key="4">
    <source>
        <dbReference type="Proteomes" id="UP000217785"/>
    </source>
</evidence>
<dbReference type="FunFam" id="3.30.450.40:FF:000008">
    <property type="entry name" value="GAF domain-containing proteins"/>
    <property type="match status" value="1"/>
</dbReference>
<sequence length="166" mass="18211">MSFSIERISGTKQDFYLTLAEQLEHLLEGETDWLANLANASALLWMQLDDINWAGFYLLKEGELVLGPFQGKPACVRIPVGKGVCGTAAATKATQLVRDVHQFPGHIACDAASRSEIVVPILIGNRVVGVLDIDSPILARFDETDQAGLELFTNKLKAMIDWDRIA</sequence>
<reference evidence="4" key="1">
    <citation type="submission" date="2017-07" db="EMBL/GenBank/DDBJ databases">
        <title>Draft genome sequence of Effusibacillus lacus strain skLN1.</title>
        <authorList>
            <person name="Watanabe M."/>
            <person name="Kojima H."/>
            <person name="Fukui M."/>
        </authorList>
    </citation>
    <scope>NUCLEOTIDE SEQUENCE [LARGE SCALE GENOMIC DNA]</scope>
    <source>
        <strain evidence="4">skLN1</strain>
    </source>
</reference>
<evidence type="ECO:0000256" key="1">
    <source>
        <dbReference type="ARBA" id="ARBA00038454"/>
    </source>
</evidence>
<dbReference type="InterPro" id="IPR000614">
    <property type="entry name" value="FRMsr_CS"/>
</dbReference>
<dbReference type="GO" id="GO:0005829">
    <property type="term" value="C:cytosol"/>
    <property type="evidence" value="ECO:0007669"/>
    <property type="project" value="TreeGrafter"/>
</dbReference>